<evidence type="ECO:0000313" key="2">
    <source>
        <dbReference type="EMBL" id="GBM53969.1"/>
    </source>
</evidence>
<feature type="region of interest" description="Disordered" evidence="1">
    <location>
        <begin position="20"/>
        <end position="44"/>
    </location>
</feature>
<reference evidence="2 3" key="1">
    <citation type="journal article" date="2019" name="Sci. Rep.">
        <title>Orb-weaving spider Araneus ventricosus genome elucidates the spidroin gene catalogue.</title>
        <authorList>
            <person name="Kono N."/>
            <person name="Nakamura H."/>
            <person name="Ohtoshi R."/>
            <person name="Moran D.A.P."/>
            <person name="Shinohara A."/>
            <person name="Yoshida Y."/>
            <person name="Fujiwara M."/>
            <person name="Mori M."/>
            <person name="Tomita M."/>
            <person name="Arakawa K."/>
        </authorList>
    </citation>
    <scope>NUCLEOTIDE SEQUENCE [LARGE SCALE GENOMIC DNA]</scope>
</reference>
<protein>
    <submittedName>
        <fullName evidence="2">Uncharacterized protein</fullName>
    </submittedName>
</protein>
<organism evidence="2 3">
    <name type="scientific">Araneus ventricosus</name>
    <name type="common">Orbweaver spider</name>
    <name type="synonym">Epeira ventricosa</name>
    <dbReference type="NCBI Taxonomy" id="182803"/>
    <lineage>
        <taxon>Eukaryota</taxon>
        <taxon>Metazoa</taxon>
        <taxon>Ecdysozoa</taxon>
        <taxon>Arthropoda</taxon>
        <taxon>Chelicerata</taxon>
        <taxon>Arachnida</taxon>
        <taxon>Araneae</taxon>
        <taxon>Araneomorphae</taxon>
        <taxon>Entelegynae</taxon>
        <taxon>Araneoidea</taxon>
        <taxon>Araneidae</taxon>
        <taxon>Araneus</taxon>
    </lineage>
</organism>
<feature type="compositionally biased region" description="Basic and acidic residues" evidence="1">
    <location>
        <begin position="35"/>
        <end position="44"/>
    </location>
</feature>
<feature type="compositionally biased region" description="Acidic residues" evidence="1">
    <location>
        <begin position="75"/>
        <end position="87"/>
    </location>
</feature>
<comment type="caution">
    <text evidence="2">The sequence shown here is derived from an EMBL/GenBank/DDBJ whole genome shotgun (WGS) entry which is preliminary data.</text>
</comment>
<feature type="region of interest" description="Disordered" evidence="1">
    <location>
        <begin position="72"/>
        <end position="95"/>
    </location>
</feature>
<dbReference type="Proteomes" id="UP000499080">
    <property type="component" value="Unassembled WGS sequence"/>
</dbReference>
<gene>
    <name evidence="2" type="ORF">AVEN_18733_1</name>
</gene>
<dbReference type="AlphaFoldDB" id="A0A4Y2GMF9"/>
<keyword evidence="3" id="KW-1185">Reference proteome</keyword>
<dbReference type="EMBL" id="BGPR01001439">
    <property type="protein sequence ID" value="GBM53969.1"/>
    <property type="molecule type" value="Genomic_DNA"/>
</dbReference>
<evidence type="ECO:0000313" key="3">
    <source>
        <dbReference type="Proteomes" id="UP000499080"/>
    </source>
</evidence>
<proteinExistence type="predicted"/>
<name>A0A4Y2GMF9_ARAVE</name>
<evidence type="ECO:0000256" key="1">
    <source>
        <dbReference type="SAM" id="MobiDB-lite"/>
    </source>
</evidence>
<accession>A0A4Y2GMF9</accession>
<sequence>MCSYTELLQFTMAPFRRMRMNKPTRDTQSQECNDEERLQDRVSEEEVPARMECRPFRSRCILDDGKTIDHVLGKEEDEEEREDENEDYTQNKKVAWKESPANEQVFFGQVKCVPVENQWAGTFSRYIFRNWARCQGDHFESQTG</sequence>